<dbReference type="EMBL" id="OX458332">
    <property type="protein sequence ID" value="CAI8883857.1"/>
    <property type="molecule type" value="Genomic_DNA"/>
</dbReference>
<organism evidence="1 2">
    <name type="scientific">Methylococcus capsulatus</name>
    <dbReference type="NCBI Taxonomy" id="414"/>
    <lineage>
        <taxon>Bacteria</taxon>
        <taxon>Pseudomonadati</taxon>
        <taxon>Pseudomonadota</taxon>
        <taxon>Gammaproteobacteria</taxon>
        <taxon>Methylococcales</taxon>
        <taxon>Methylococcaceae</taxon>
        <taxon>Methylococcus</taxon>
    </lineage>
</organism>
<evidence type="ECO:0000313" key="1">
    <source>
        <dbReference type="EMBL" id="CAI8883857.1"/>
    </source>
</evidence>
<name>A0AA35UFN8_METCP</name>
<protein>
    <submittedName>
        <fullName evidence="1">Uncharacterized protein</fullName>
    </submittedName>
</protein>
<dbReference type="AlphaFoldDB" id="A0AA35UFN8"/>
<sequence length="67" mass="7283">MRRTGIPLDDEGTDEDEKVPLALGRGALPGGPVLGRVVGGRILQRGLRRGESDRIRFQGDGTDRQSR</sequence>
<proteinExistence type="predicted"/>
<accession>A0AA35UFN8</accession>
<evidence type="ECO:0000313" key="2">
    <source>
        <dbReference type="Proteomes" id="UP001158598"/>
    </source>
</evidence>
<gene>
    <name evidence="1" type="ORF">MCNOR_3121</name>
</gene>
<dbReference type="Proteomes" id="UP001158598">
    <property type="component" value="Chromosome"/>
</dbReference>
<reference evidence="1" key="1">
    <citation type="submission" date="2023-03" db="EMBL/GenBank/DDBJ databases">
        <authorList>
            <person name="Pearce D."/>
        </authorList>
    </citation>
    <scope>NUCLEOTIDE SEQUENCE</scope>
    <source>
        <strain evidence="1">Mc</strain>
    </source>
</reference>